<keyword evidence="8" id="KW-0862">Zinc</keyword>
<evidence type="ECO:0000256" key="18">
    <source>
        <dbReference type="PROSITE-ProRule" id="PRU00146"/>
    </source>
</evidence>
<dbReference type="Pfam" id="PF02373">
    <property type="entry name" value="JmjC"/>
    <property type="match status" value="1"/>
</dbReference>
<dbReference type="Pfam" id="PF00628">
    <property type="entry name" value="PHD"/>
    <property type="match status" value="3"/>
</dbReference>
<feature type="region of interest" description="Disordered" evidence="19">
    <location>
        <begin position="1491"/>
        <end position="1511"/>
    </location>
</feature>
<keyword evidence="5" id="KW-0479">Metal-binding</keyword>
<dbReference type="GO" id="GO:0008270">
    <property type="term" value="F:zinc ion binding"/>
    <property type="evidence" value="ECO:0007669"/>
    <property type="project" value="UniProtKB-KW"/>
</dbReference>
<dbReference type="CDD" id="cd16864">
    <property type="entry name" value="ARID_JARID"/>
    <property type="match status" value="1"/>
</dbReference>
<dbReference type="InterPro" id="IPR047970">
    <property type="entry name" value="KDM5A_PHD2"/>
</dbReference>
<evidence type="ECO:0000256" key="1">
    <source>
        <dbReference type="ARBA" id="ARBA00001954"/>
    </source>
</evidence>
<keyword evidence="16" id="KW-0539">Nucleus</keyword>
<evidence type="ECO:0000256" key="13">
    <source>
        <dbReference type="ARBA" id="ARBA00023015"/>
    </source>
</evidence>
<dbReference type="SUPFAM" id="SSF51197">
    <property type="entry name" value="Clavaminate synthase-like"/>
    <property type="match status" value="1"/>
</dbReference>
<dbReference type="GO" id="GO:0003677">
    <property type="term" value="F:DNA binding"/>
    <property type="evidence" value="ECO:0007669"/>
    <property type="project" value="InterPro"/>
</dbReference>
<dbReference type="Proteomes" id="UP001208570">
    <property type="component" value="Unassembled WGS sequence"/>
</dbReference>
<evidence type="ECO:0000256" key="16">
    <source>
        <dbReference type="ARBA" id="ARBA00023242"/>
    </source>
</evidence>
<dbReference type="Pfam" id="PF08429">
    <property type="entry name" value="PLU-1"/>
    <property type="match status" value="1"/>
</dbReference>
<feature type="domain" description="PHD-type" evidence="20">
    <location>
        <begin position="1580"/>
        <end position="1634"/>
    </location>
</feature>
<dbReference type="Gene3D" id="1.10.150.60">
    <property type="entry name" value="ARID DNA-binding domain"/>
    <property type="match status" value="1"/>
</dbReference>
<keyword evidence="9" id="KW-0156">Chromatin regulator</keyword>
<keyword evidence="14" id="KW-0090">Biological rhythms</keyword>
<keyword evidence="25" id="KW-1185">Reference proteome</keyword>
<dbReference type="InterPro" id="IPR003349">
    <property type="entry name" value="JmjN"/>
</dbReference>
<feature type="domain" description="JmjN" evidence="22">
    <location>
        <begin position="14"/>
        <end position="55"/>
    </location>
</feature>
<evidence type="ECO:0000256" key="4">
    <source>
        <dbReference type="ARBA" id="ARBA00012902"/>
    </source>
</evidence>
<feature type="compositionally biased region" description="Basic and acidic residues" evidence="19">
    <location>
        <begin position="1696"/>
        <end position="1709"/>
    </location>
</feature>
<feature type="region of interest" description="Disordered" evidence="19">
    <location>
        <begin position="1342"/>
        <end position="1379"/>
    </location>
</feature>
<dbReference type="GO" id="GO:0006355">
    <property type="term" value="P:regulation of DNA-templated transcription"/>
    <property type="evidence" value="ECO:0007669"/>
    <property type="project" value="TreeGrafter"/>
</dbReference>
<dbReference type="InterPro" id="IPR013637">
    <property type="entry name" value="Lys_sp_deMease-like_dom"/>
</dbReference>
<evidence type="ECO:0000256" key="9">
    <source>
        <dbReference type="ARBA" id="ARBA00022853"/>
    </source>
</evidence>
<feature type="compositionally biased region" description="Polar residues" evidence="19">
    <location>
        <begin position="1354"/>
        <end position="1364"/>
    </location>
</feature>
<reference evidence="24" key="1">
    <citation type="journal article" date="2023" name="Mol. Biol. Evol.">
        <title>Third-Generation Sequencing Reveals the Adaptive Role of the Epigenome in Three Deep-Sea Polychaetes.</title>
        <authorList>
            <person name="Perez M."/>
            <person name="Aroh O."/>
            <person name="Sun Y."/>
            <person name="Lan Y."/>
            <person name="Juniper S.K."/>
            <person name="Young C.R."/>
            <person name="Angers B."/>
            <person name="Qian P.Y."/>
        </authorList>
    </citation>
    <scope>NUCLEOTIDE SEQUENCE</scope>
    <source>
        <strain evidence="24">P08H-3</strain>
    </source>
</reference>
<dbReference type="GO" id="GO:0005654">
    <property type="term" value="C:nucleoplasm"/>
    <property type="evidence" value="ECO:0007669"/>
    <property type="project" value="UniProtKB-ARBA"/>
</dbReference>
<dbReference type="PANTHER" id="PTHR10694">
    <property type="entry name" value="LYSINE-SPECIFIC DEMETHYLASE"/>
    <property type="match status" value="1"/>
</dbReference>
<evidence type="ECO:0000256" key="15">
    <source>
        <dbReference type="ARBA" id="ARBA00023163"/>
    </source>
</evidence>
<organism evidence="24 25">
    <name type="scientific">Paralvinella palmiformis</name>
    <dbReference type="NCBI Taxonomy" id="53620"/>
    <lineage>
        <taxon>Eukaryota</taxon>
        <taxon>Metazoa</taxon>
        <taxon>Spiralia</taxon>
        <taxon>Lophotrochozoa</taxon>
        <taxon>Annelida</taxon>
        <taxon>Polychaeta</taxon>
        <taxon>Sedentaria</taxon>
        <taxon>Canalipalpata</taxon>
        <taxon>Terebellida</taxon>
        <taxon>Terebelliformia</taxon>
        <taxon>Alvinellidae</taxon>
        <taxon>Paralvinella</taxon>
    </lineage>
</organism>
<feature type="domain" description="JmjC" evidence="23">
    <location>
        <begin position="456"/>
        <end position="622"/>
    </location>
</feature>
<evidence type="ECO:0000256" key="2">
    <source>
        <dbReference type="ARBA" id="ARBA00004123"/>
    </source>
</evidence>
<evidence type="ECO:0000313" key="25">
    <source>
        <dbReference type="Proteomes" id="UP001208570"/>
    </source>
</evidence>
<evidence type="ECO:0000256" key="8">
    <source>
        <dbReference type="ARBA" id="ARBA00022833"/>
    </source>
</evidence>
<keyword evidence="15" id="KW-0804">Transcription</keyword>
<feature type="compositionally biased region" description="Basic and acidic residues" evidence="19">
    <location>
        <begin position="186"/>
        <end position="204"/>
    </location>
</feature>
<dbReference type="EMBL" id="JAODUP010000984">
    <property type="protein sequence ID" value="KAK2142211.1"/>
    <property type="molecule type" value="Genomic_DNA"/>
</dbReference>
<dbReference type="SMART" id="SM00545">
    <property type="entry name" value="JmjN"/>
    <property type="match status" value="1"/>
</dbReference>
<evidence type="ECO:0000256" key="6">
    <source>
        <dbReference type="ARBA" id="ARBA00022737"/>
    </source>
</evidence>
<feature type="region of interest" description="Disordered" evidence="19">
    <location>
        <begin position="1823"/>
        <end position="1877"/>
    </location>
</feature>
<dbReference type="CDD" id="cd15610">
    <property type="entry name" value="PHD3_KDM5A_like"/>
    <property type="match status" value="1"/>
</dbReference>
<dbReference type="PROSITE" id="PS51184">
    <property type="entry name" value="JMJC"/>
    <property type="match status" value="1"/>
</dbReference>
<evidence type="ECO:0000259" key="21">
    <source>
        <dbReference type="PROSITE" id="PS51011"/>
    </source>
</evidence>
<dbReference type="PROSITE" id="PS51183">
    <property type="entry name" value="JMJN"/>
    <property type="match status" value="1"/>
</dbReference>
<evidence type="ECO:0000256" key="17">
    <source>
        <dbReference type="ARBA" id="ARBA00048734"/>
    </source>
</evidence>
<feature type="region of interest" description="Disordered" evidence="19">
    <location>
        <begin position="178"/>
        <end position="204"/>
    </location>
</feature>
<dbReference type="SUPFAM" id="SSF46774">
    <property type="entry name" value="ARID-like"/>
    <property type="match status" value="1"/>
</dbReference>
<dbReference type="Pfam" id="PF01388">
    <property type="entry name" value="ARID"/>
    <property type="match status" value="1"/>
</dbReference>
<accession>A0AAD9MSH4</accession>
<dbReference type="InterPro" id="IPR019787">
    <property type="entry name" value="Znf_PHD-finger"/>
</dbReference>
<comment type="similarity">
    <text evidence="3">Belongs to the JARID1 histone demethylase family.</text>
</comment>
<feature type="region of interest" description="Disordered" evidence="19">
    <location>
        <begin position="219"/>
        <end position="245"/>
    </location>
</feature>
<dbReference type="Pfam" id="PF02928">
    <property type="entry name" value="zf-C5HC2"/>
    <property type="match status" value="1"/>
</dbReference>
<dbReference type="CDD" id="cd15606">
    <property type="entry name" value="PHD2_KDM5A"/>
    <property type="match status" value="1"/>
</dbReference>
<protein>
    <recommendedName>
        <fullName evidence="4">[histone H3]-trimethyl-L-lysine(4) demethylase</fullName>
        <ecNumber evidence="4">1.14.11.67</ecNumber>
    </recommendedName>
</protein>
<dbReference type="PROSITE" id="PS51011">
    <property type="entry name" value="ARID"/>
    <property type="match status" value="1"/>
</dbReference>
<gene>
    <name evidence="24" type="ORF">LSH36_984g00064</name>
</gene>
<feature type="compositionally biased region" description="Acidic residues" evidence="19">
    <location>
        <begin position="1712"/>
        <end position="1756"/>
    </location>
</feature>
<comment type="caution">
    <text evidence="24">The sequence shown here is derived from an EMBL/GenBank/DDBJ whole genome shotgun (WGS) entry which is preliminary data.</text>
</comment>
<dbReference type="InterPro" id="IPR013083">
    <property type="entry name" value="Znf_RING/FYVE/PHD"/>
</dbReference>
<comment type="catalytic activity">
    <reaction evidence="17">
        <text>N(6),N(6),N(6)-trimethyl-L-lysyl(4)-[histone H3] + 3 2-oxoglutarate + 3 O2 = L-lysyl(4)-[histone H3] + 3 formaldehyde + 3 succinate + 3 CO2</text>
        <dbReference type="Rhea" id="RHEA:60208"/>
        <dbReference type="Rhea" id="RHEA-COMP:15537"/>
        <dbReference type="Rhea" id="RHEA-COMP:15547"/>
        <dbReference type="ChEBI" id="CHEBI:15379"/>
        <dbReference type="ChEBI" id="CHEBI:16526"/>
        <dbReference type="ChEBI" id="CHEBI:16810"/>
        <dbReference type="ChEBI" id="CHEBI:16842"/>
        <dbReference type="ChEBI" id="CHEBI:29969"/>
        <dbReference type="ChEBI" id="CHEBI:30031"/>
        <dbReference type="ChEBI" id="CHEBI:61961"/>
        <dbReference type="EC" id="1.14.11.67"/>
    </reaction>
</comment>
<evidence type="ECO:0000256" key="11">
    <source>
        <dbReference type="ARBA" id="ARBA00023002"/>
    </source>
</evidence>
<evidence type="ECO:0000256" key="19">
    <source>
        <dbReference type="SAM" id="MobiDB-lite"/>
    </source>
</evidence>
<name>A0AAD9MSH4_9ANNE</name>
<keyword evidence="7 18" id="KW-0863">Zinc-finger</keyword>
<comment type="subcellular location">
    <subcellularLocation>
        <location evidence="2">Nucleus</location>
    </subcellularLocation>
</comment>
<sequence>MVDLEVDFIPPPEAPVFEPTWEEFQDPLGYICKIRPIAEKTGICKIKPPADWQPPFAVNVDTFKFVPRVQRLSELEANTRIKLNFLDHLAKFWELQGTPLRIPLVERKYLDLYQLQKIVREEGGFEIVCKERKWSKVACRLAYAGGKGVGSTLRQHYEKILYPYDIFQSGAIIGTDVSVQSSPPPHGRDKTIQSTEPAHDDMKVKSEIKETSPIKEEIDDNKNNVNENGMENGEKNDGNTEVTARRSKRIAKENMDYGSNPELKKLQFFGAGPKMAIPDHLLKEEAPAEEDEESKRKMKTRDKKNVSYVSVDMYMCQICNRGDQEEYMLLCDGCDDAYHTFCLIPPLGDIPGGDWRCPKCVAKECNKPKVAYGFLQAQREYSLPSFGEMADQFKLDYFNMPVHLVPCSTVEREFWRLVNSIEEDVVVEYGADIHAMEFGSGFPSEADKELLQEDEDYISSGWNLNKMPVLEQSVLKYIGSDISGMKVPWCYVGMCFSSFCWHTEDHWSYSINYMHWGEPKTWYGVPGNKAELLEQCMKKNAPELFELSPDLLHQLTTIMNPNVLMAYGVPIVRTNQCAGEFVVTFPRSYHAGFNQGYNFAEAVNFCPADWISIGRKSVANYRLSQRQCVFSHDELICKMATYPERMDLNMAAAVHQDMIQMIEDERRLRKKLLDMGITVAEREAFELLPDDERQCDICKTTCFLSAITCPCSPNRLVCVHHAKELCKCSSTMLCLRYRYTLDELPTMLNRLKVRAEAFDSWAYKVKRILEADDDDKVDLDEFTELLAEAREKKFPDSPLLQALADAVNEAEKCSSVASQLLGNKVRTRNRQSGESKYVAKLSLEELQCFNEQIQSLSCMIKEAQPIQELVDKVVKFQHEAQEALEQTTPNTAHLESLMETAVNLDIDLPEIPRLKQLHQQSQWLDEVNDLLNDPNQLTIDAMRKLLEAGISLAPHPTCEKAMAGLQDLLTISERWEEKARIALQAKPRHGLTTLEGMLTETANIPAKMPNISQLADAVSKAREWTAKVKTIQNGEYYPYMGMLELLVNKGRPIPVNLEQLPQLESQVTAAKSWRERTARTFLKKNSTYSLVEVLSPRTNIGLQLAGKLRRRKLTKENSGERESHGDVHVICDIKLDDNRDPALIVAAFKVAEQQELDAMRDLRQKNIEHYQEEGLTGKYCLCQRPPAGLMLQCELCKDWFHSTCVPLPKSANLKMKTSTASLMQAARDLKFLCPLCLRSRRPRLETILSLLVSLQKLPARLPEGEALQCLTERAMAWQDRARQALATDELSLALEKLSVLSQKMVEQAAREKTEKIINAELMKAACNPELHDHLQIVTPVAFGVQGSGDGPEKPNQTNASQSTSGDEKKTAEANVETTEDLEIQQTLGTSSEHAYSTVCKTGAAVPPSPKKQHRKSPLLPRQIENSNLLNMSPAIQQQLEELMMEGDLLEVSLDETQHIWRILQSCSANANSRILHIQGPETEGFRLKAEKKKRRKEAEGGQFGDEIKPKKKKKVIASEEVDKCGRLTHGSSSGCYVVEHYVWLLCFTAKDEKKLKDSEKKKRRQMKKKNLSLMMEEGGDEDCAALKCIKPSGEEVNWVQCDGCQQWFHLLCVGLAEDEVSENEDYICFQCREKKSGNGEKLIGGVLSPAALSSLSKLPLAVPTVVQDAAEPTQQPVAQSPQSFKQTPSMGSVEAEPSKMDTDSPRQVDESSSGDDDDDDDGEDDVELVGDDDDDDDDNSDDEMVDDEDEDDEIEVDALMQNDVRIADEGGAKTSPAVTEDVPTDGADMVNKAEIVQDEKVMSEEQTKPTQVEGIAAKFVVEGQNDSPQSCGMEENIPNMDEAVGEESTKEVNPQDPVGEPEPGKESCGENTSQNSE</sequence>
<dbReference type="SMART" id="SM00558">
    <property type="entry name" value="JmjC"/>
    <property type="match status" value="1"/>
</dbReference>
<dbReference type="Gene3D" id="3.30.40.10">
    <property type="entry name" value="Zinc/RING finger domain, C3HC4 (zinc finger)"/>
    <property type="match status" value="2"/>
</dbReference>
<feature type="domain" description="PHD-type" evidence="20">
    <location>
        <begin position="1177"/>
        <end position="1239"/>
    </location>
</feature>
<feature type="domain" description="ARID" evidence="21">
    <location>
        <begin position="79"/>
        <end position="169"/>
    </location>
</feature>
<dbReference type="GO" id="GO:0034647">
    <property type="term" value="F:histone H3K4me/H3K4me2/H3K4me3 demethylase activity"/>
    <property type="evidence" value="ECO:0007669"/>
    <property type="project" value="UniProtKB-EC"/>
</dbReference>
<dbReference type="SUPFAM" id="SSF57903">
    <property type="entry name" value="FYVE/PHD zinc finger"/>
    <property type="match status" value="3"/>
</dbReference>
<keyword evidence="13" id="KW-0805">Transcription regulation</keyword>
<evidence type="ECO:0000256" key="14">
    <source>
        <dbReference type="ARBA" id="ARBA00023108"/>
    </source>
</evidence>
<evidence type="ECO:0000256" key="10">
    <source>
        <dbReference type="ARBA" id="ARBA00022964"/>
    </source>
</evidence>
<dbReference type="GO" id="GO:0000785">
    <property type="term" value="C:chromatin"/>
    <property type="evidence" value="ECO:0007669"/>
    <property type="project" value="TreeGrafter"/>
</dbReference>
<evidence type="ECO:0000256" key="3">
    <source>
        <dbReference type="ARBA" id="ARBA00006801"/>
    </source>
</evidence>
<dbReference type="EC" id="1.14.11.67" evidence="4"/>
<dbReference type="FunFam" id="1.10.150.60:FF:000001">
    <property type="entry name" value="Putative lysine-specific demethylase 5b"/>
    <property type="match status" value="1"/>
</dbReference>
<dbReference type="PROSITE" id="PS01359">
    <property type="entry name" value="ZF_PHD_1"/>
    <property type="match status" value="2"/>
</dbReference>
<evidence type="ECO:0000259" key="23">
    <source>
        <dbReference type="PROSITE" id="PS51184"/>
    </source>
</evidence>
<dbReference type="InterPro" id="IPR003347">
    <property type="entry name" value="JmjC_dom"/>
</dbReference>
<dbReference type="Pfam" id="PF21323">
    <property type="entry name" value="KDM5_C-hel"/>
    <property type="match status" value="1"/>
</dbReference>
<evidence type="ECO:0000259" key="22">
    <source>
        <dbReference type="PROSITE" id="PS51183"/>
    </source>
</evidence>
<dbReference type="Gene3D" id="2.30.30.1150">
    <property type="match status" value="1"/>
</dbReference>
<dbReference type="SMART" id="SM01014">
    <property type="entry name" value="ARID"/>
    <property type="match status" value="1"/>
</dbReference>
<dbReference type="InterPro" id="IPR001606">
    <property type="entry name" value="ARID_dom"/>
</dbReference>
<feature type="region of interest" description="Disordered" evidence="19">
    <location>
        <begin position="1671"/>
        <end position="1787"/>
    </location>
</feature>
<dbReference type="Pfam" id="PF02375">
    <property type="entry name" value="JmjN"/>
    <property type="match status" value="1"/>
</dbReference>
<dbReference type="InterPro" id="IPR019786">
    <property type="entry name" value="Zinc_finger_PHD-type_CS"/>
</dbReference>
<keyword evidence="12" id="KW-0408">Iron</keyword>
<dbReference type="InterPro" id="IPR048615">
    <property type="entry name" value="KDM5_C-hel"/>
</dbReference>
<feature type="domain" description="PHD-type" evidence="20">
    <location>
        <begin position="313"/>
        <end position="363"/>
    </location>
</feature>
<dbReference type="InterPro" id="IPR011011">
    <property type="entry name" value="Znf_FYVE_PHD"/>
</dbReference>
<dbReference type="InterPro" id="IPR004198">
    <property type="entry name" value="Znf_C5HC2"/>
</dbReference>
<dbReference type="SMART" id="SM00249">
    <property type="entry name" value="PHD"/>
    <property type="match status" value="3"/>
</dbReference>
<keyword evidence="6" id="KW-0677">Repeat</keyword>
<comment type="cofactor">
    <cofactor evidence="1">
        <name>Fe(2+)</name>
        <dbReference type="ChEBI" id="CHEBI:29033"/>
    </cofactor>
</comment>
<keyword evidence="11" id="KW-0560">Oxidoreductase</keyword>
<evidence type="ECO:0000313" key="24">
    <source>
        <dbReference type="EMBL" id="KAK2142211.1"/>
    </source>
</evidence>
<feature type="compositionally biased region" description="Polar residues" evidence="19">
    <location>
        <begin position="1672"/>
        <end position="1690"/>
    </location>
</feature>
<dbReference type="Gene3D" id="2.60.120.650">
    <property type="entry name" value="Cupin"/>
    <property type="match status" value="1"/>
</dbReference>
<dbReference type="InterPro" id="IPR001965">
    <property type="entry name" value="Znf_PHD"/>
</dbReference>
<evidence type="ECO:0000256" key="5">
    <source>
        <dbReference type="ARBA" id="ARBA00022723"/>
    </source>
</evidence>
<dbReference type="FunFam" id="2.60.120.650:FF:000001">
    <property type="entry name" value="Putative lysine-specific demethylase 5b"/>
    <property type="match status" value="1"/>
</dbReference>
<dbReference type="SMART" id="SM00501">
    <property type="entry name" value="BRIGHT"/>
    <property type="match status" value="1"/>
</dbReference>
<dbReference type="FunFam" id="3.30.40.10:FF:000023">
    <property type="entry name" value="Lysine (K)-specific demethylase 5A"/>
    <property type="match status" value="1"/>
</dbReference>
<dbReference type="CDD" id="cd15515">
    <property type="entry name" value="PHD1_KDM5A_like"/>
    <property type="match status" value="1"/>
</dbReference>
<evidence type="ECO:0000256" key="7">
    <source>
        <dbReference type="ARBA" id="ARBA00022771"/>
    </source>
</evidence>
<evidence type="ECO:0000256" key="12">
    <source>
        <dbReference type="ARBA" id="ARBA00023004"/>
    </source>
</evidence>
<keyword evidence="10" id="KW-0223">Dioxygenase</keyword>
<dbReference type="PANTHER" id="PTHR10694:SF33">
    <property type="entry name" value="LYSINE-SPECIFIC DEMETHYLASE 5"/>
    <property type="match status" value="1"/>
</dbReference>
<dbReference type="GO" id="GO:0048511">
    <property type="term" value="P:rhythmic process"/>
    <property type="evidence" value="ECO:0007669"/>
    <property type="project" value="UniProtKB-KW"/>
</dbReference>
<evidence type="ECO:0000259" key="20">
    <source>
        <dbReference type="PROSITE" id="PS50016"/>
    </source>
</evidence>
<proteinExistence type="inferred from homology"/>
<dbReference type="InterPro" id="IPR036431">
    <property type="entry name" value="ARID_dom_sf"/>
</dbReference>
<dbReference type="PROSITE" id="PS50016">
    <property type="entry name" value="ZF_PHD_2"/>
    <property type="match status" value="3"/>
</dbReference>